<dbReference type="RefSeq" id="WP_186878366.1">
    <property type="nucleotide sequence ID" value="NZ_JACOPN010000004.1"/>
</dbReference>
<comment type="similarity">
    <text evidence="1 2">Belongs to the UPF0102 family.</text>
</comment>
<comment type="caution">
    <text evidence="3">The sequence shown here is derived from an EMBL/GenBank/DDBJ whole genome shotgun (WGS) entry which is preliminary data.</text>
</comment>
<dbReference type="EMBL" id="JACOPN010000004">
    <property type="protein sequence ID" value="MBC5717047.1"/>
    <property type="molecule type" value="Genomic_DNA"/>
</dbReference>
<dbReference type="InterPro" id="IPR011335">
    <property type="entry name" value="Restrct_endonuc-II-like"/>
</dbReference>
<dbReference type="NCBIfam" id="NF009154">
    <property type="entry name" value="PRK12497.3-3"/>
    <property type="match status" value="1"/>
</dbReference>
<protein>
    <recommendedName>
        <fullName evidence="2">UPF0102 protein H8S55_06920</fullName>
    </recommendedName>
</protein>
<dbReference type="PANTHER" id="PTHR34039">
    <property type="entry name" value="UPF0102 PROTEIN YRAN"/>
    <property type="match status" value="1"/>
</dbReference>
<dbReference type="GO" id="GO:0003676">
    <property type="term" value="F:nucleic acid binding"/>
    <property type="evidence" value="ECO:0007669"/>
    <property type="project" value="InterPro"/>
</dbReference>
<name>A0A8J6M4L9_9FIRM</name>
<evidence type="ECO:0000313" key="3">
    <source>
        <dbReference type="EMBL" id="MBC5717047.1"/>
    </source>
</evidence>
<dbReference type="NCBIfam" id="TIGR00252">
    <property type="entry name" value="YraN family protein"/>
    <property type="match status" value="1"/>
</dbReference>
<evidence type="ECO:0000256" key="1">
    <source>
        <dbReference type="ARBA" id="ARBA00006738"/>
    </source>
</evidence>
<dbReference type="Pfam" id="PF02021">
    <property type="entry name" value="UPF0102"/>
    <property type="match status" value="1"/>
</dbReference>
<reference evidence="3" key="1">
    <citation type="submission" date="2020-08" db="EMBL/GenBank/DDBJ databases">
        <title>Genome public.</title>
        <authorList>
            <person name="Liu C."/>
            <person name="Sun Q."/>
        </authorList>
    </citation>
    <scope>NUCLEOTIDE SEQUENCE</scope>
    <source>
        <strain evidence="3">BX5</strain>
    </source>
</reference>
<dbReference type="InterPro" id="IPR003509">
    <property type="entry name" value="UPF0102_YraN-like"/>
</dbReference>
<proteinExistence type="inferred from homology"/>
<evidence type="ECO:0000313" key="4">
    <source>
        <dbReference type="Proteomes" id="UP000602260"/>
    </source>
</evidence>
<keyword evidence="4" id="KW-1185">Reference proteome</keyword>
<gene>
    <name evidence="3" type="ORF">H8S55_06920</name>
</gene>
<dbReference type="PANTHER" id="PTHR34039:SF1">
    <property type="entry name" value="UPF0102 PROTEIN YRAN"/>
    <property type="match status" value="1"/>
</dbReference>
<dbReference type="Gene3D" id="3.40.1350.10">
    <property type="match status" value="1"/>
</dbReference>
<dbReference type="Proteomes" id="UP000602260">
    <property type="component" value="Unassembled WGS sequence"/>
</dbReference>
<accession>A0A8J6M4L9</accession>
<dbReference type="InterPro" id="IPR011856">
    <property type="entry name" value="tRNA_endonuc-like_dom_sf"/>
</dbReference>
<dbReference type="SUPFAM" id="SSF52980">
    <property type="entry name" value="Restriction endonuclease-like"/>
    <property type="match status" value="1"/>
</dbReference>
<sequence length="123" mass="14063">MSGQASRLLGRWGEALAADHLRRAGYQLLAANWRSRFGEIDLIAADREYLCFVEVKLRKSAAFGGAGEFVDRRKQDKLRLTAELYLSQHPTRLQPRFDVIEIYAPQGTDTKAPRVRHIENAFF</sequence>
<organism evidence="3 4">
    <name type="scientific">Flintibacter faecis</name>
    <dbReference type="NCBI Taxonomy" id="2763047"/>
    <lineage>
        <taxon>Bacteria</taxon>
        <taxon>Bacillati</taxon>
        <taxon>Bacillota</taxon>
        <taxon>Clostridia</taxon>
        <taxon>Eubacteriales</taxon>
        <taxon>Flintibacter</taxon>
    </lineage>
</organism>
<dbReference type="HAMAP" id="MF_00048">
    <property type="entry name" value="UPF0102"/>
    <property type="match status" value="1"/>
</dbReference>
<dbReference type="CDD" id="cd20736">
    <property type="entry name" value="PoNe_Nuclease"/>
    <property type="match status" value="1"/>
</dbReference>
<dbReference type="NCBIfam" id="NF009150">
    <property type="entry name" value="PRK12497.1-3"/>
    <property type="match status" value="1"/>
</dbReference>
<dbReference type="AlphaFoldDB" id="A0A8J6M4L9"/>
<evidence type="ECO:0000256" key="2">
    <source>
        <dbReference type="HAMAP-Rule" id="MF_00048"/>
    </source>
</evidence>